<keyword evidence="5" id="KW-0812">Transmembrane</keyword>
<dbReference type="Gene3D" id="3.30.40.10">
    <property type="entry name" value="Zinc/RING finger domain, C3HC4 (zinc finger)"/>
    <property type="match status" value="1"/>
</dbReference>
<sequence>MTTIVGLSCQHTFHKSCVKEWMIHKCPLTCPECRQPSKKFSSKTMISDLIYTLTAKKKKEKTVPMTYNTSSQPYRSCLRIPKSQKAKHHHASLNISIISDTQYDDAQKNCTSEFSGTLIPFQILQSNASSVLVALEVNDTAWTGLEKFAVGCQNETETEQNRVCTDIKHERVPTSFKLNYTCVANGNVIKTSSETKTYSDSQSDCRSLNSTVAKLDNQHQLYKLPKSIQVPDRDKEWFETVETDYLKSTLIRRCQFVRKTDKCSLRVEFGDCDDARKGICYTDEDMSYQSSLKFVKFQEIGNIMARDRVDIFEEDLCYVSTVTTIKETTEHMPPSTQDYTTTTTRPRQFSDNPNDETSATETTRISTGGTSVGVYSTIHVVPAEPRKPSSESNNLWIIAVVIISLLVIMIIVLIMVLRHKRRTRKVTILEHDGEKRTSISDVGAPVTGSLRRFQSTSVRPFGTDSGIEVLGRDMFSGLQSENIDITDLDEEIKETQLNDNGALQELNVMTENNENQNITTESLEDKIKETEAETKSTSSSHDVINGDSSDDKTGLILDNGGLRELNVTTENNANQNIITKSQEDKIKKETEAETKSTSSSHDVINGDSSDDKTGLILEDP</sequence>
<keyword evidence="1 3" id="KW-0863">Zinc-finger</keyword>
<dbReference type="SUPFAM" id="SSF56436">
    <property type="entry name" value="C-type lectin-like"/>
    <property type="match status" value="1"/>
</dbReference>
<feature type="domain" description="RING-type" evidence="6">
    <location>
        <begin position="7"/>
        <end position="34"/>
    </location>
</feature>
<evidence type="ECO:0000256" key="5">
    <source>
        <dbReference type="SAM" id="Phobius"/>
    </source>
</evidence>
<accession>A0A6J8AJN3</accession>
<feature type="region of interest" description="Disordered" evidence="4">
    <location>
        <begin position="573"/>
        <end position="620"/>
    </location>
</feature>
<dbReference type="PROSITE" id="PS50089">
    <property type="entry name" value="ZF_RING_2"/>
    <property type="match status" value="1"/>
</dbReference>
<keyword evidence="2" id="KW-0862">Zinc</keyword>
<gene>
    <name evidence="7" type="ORF">MCOR_7450</name>
</gene>
<protein>
    <recommendedName>
        <fullName evidence="6">RING-type domain-containing protein</fullName>
    </recommendedName>
</protein>
<reference evidence="7 8" key="1">
    <citation type="submission" date="2020-06" db="EMBL/GenBank/DDBJ databases">
        <authorList>
            <person name="Li R."/>
            <person name="Bekaert M."/>
        </authorList>
    </citation>
    <scope>NUCLEOTIDE SEQUENCE [LARGE SCALE GENOMIC DNA]</scope>
    <source>
        <strain evidence="8">wild</strain>
    </source>
</reference>
<feature type="compositionally biased region" description="Basic and acidic residues" evidence="4">
    <location>
        <begin position="581"/>
        <end position="594"/>
    </location>
</feature>
<keyword evidence="5" id="KW-0472">Membrane</keyword>
<evidence type="ECO:0000256" key="1">
    <source>
        <dbReference type="ARBA" id="ARBA00022771"/>
    </source>
</evidence>
<evidence type="ECO:0000313" key="7">
    <source>
        <dbReference type="EMBL" id="CAC5367611.1"/>
    </source>
</evidence>
<keyword evidence="1 3" id="KW-0479">Metal-binding</keyword>
<dbReference type="SUPFAM" id="SSF57850">
    <property type="entry name" value="RING/U-box"/>
    <property type="match status" value="1"/>
</dbReference>
<evidence type="ECO:0000256" key="2">
    <source>
        <dbReference type="ARBA" id="ARBA00022833"/>
    </source>
</evidence>
<organism evidence="7 8">
    <name type="scientific">Mytilus coruscus</name>
    <name type="common">Sea mussel</name>
    <dbReference type="NCBI Taxonomy" id="42192"/>
    <lineage>
        <taxon>Eukaryota</taxon>
        <taxon>Metazoa</taxon>
        <taxon>Spiralia</taxon>
        <taxon>Lophotrochozoa</taxon>
        <taxon>Mollusca</taxon>
        <taxon>Bivalvia</taxon>
        <taxon>Autobranchia</taxon>
        <taxon>Pteriomorphia</taxon>
        <taxon>Mytilida</taxon>
        <taxon>Mytiloidea</taxon>
        <taxon>Mytilidae</taxon>
        <taxon>Mytilinae</taxon>
        <taxon>Mytilus</taxon>
    </lineage>
</organism>
<dbReference type="GO" id="GO:0008270">
    <property type="term" value="F:zinc ion binding"/>
    <property type="evidence" value="ECO:0007669"/>
    <property type="project" value="UniProtKB-KW"/>
</dbReference>
<proteinExistence type="predicted"/>
<feature type="transmembrane region" description="Helical" evidence="5">
    <location>
        <begin position="395"/>
        <end position="417"/>
    </location>
</feature>
<dbReference type="AlphaFoldDB" id="A0A6J8AJN3"/>
<evidence type="ECO:0000259" key="6">
    <source>
        <dbReference type="PROSITE" id="PS50089"/>
    </source>
</evidence>
<dbReference type="InterPro" id="IPR001841">
    <property type="entry name" value="Znf_RING"/>
</dbReference>
<feature type="compositionally biased region" description="Basic and acidic residues" evidence="4">
    <location>
        <begin position="523"/>
        <end position="534"/>
    </location>
</feature>
<dbReference type="Proteomes" id="UP000507470">
    <property type="component" value="Unassembled WGS sequence"/>
</dbReference>
<evidence type="ECO:0000313" key="8">
    <source>
        <dbReference type="Proteomes" id="UP000507470"/>
    </source>
</evidence>
<dbReference type="InterPro" id="IPR013083">
    <property type="entry name" value="Znf_RING/FYVE/PHD"/>
</dbReference>
<keyword evidence="5" id="KW-1133">Transmembrane helix</keyword>
<evidence type="ECO:0000256" key="3">
    <source>
        <dbReference type="PROSITE-ProRule" id="PRU00175"/>
    </source>
</evidence>
<feature type="region of interest" description="Disordered" evidence="4">
    <location>
        <begin position="329"/>
        <end position="368"/>
    </location>
</feature>
<dbReference type="InterPro" id="IPR016187">
    <property type="entry name" value="CTDL_fold"/>
</dbReference>
<name>A0A6J8AJN3_MYTCO</name>
<dbReference type="EMBL" id="CACVKT020001364">
    <property type="protein sequence ID" value="CAC5367611.1"/>
    <property type="molecule type" value="Genomic_DNA"/>
</dbReference>
<keyword evidence="8" id="KW-1185">Reference proteome</keyword>
<feature type="region of interest" description="Disordered" evidence="4">
    <location>
        <begin position="513"/>
        <end position="552"/>
    </location>
</feature>
<dbReference type="OrthoDB" id="6126641at2759"/>
<feature type="compositionally biased region" description="Polar residues" evidence="4">
    <location>
        <begin position="334"/>
        <end position="368"/>
    </location>
</feature>
<evidence type="ECO:0000256" key="4">
    <source>
        <dbReference type="SAM" id="MobiDB-lite"/>
    </source>
</evidence>